<accession>A0AAE1TLH5</accession>
<proteinExistence type="predicted"/>
<keyword evidence="2" id="KW-1185">Reference proteome</keyword>
<sequence>MGNFIGGGGGGDSVGCIVDRGGSVGCIVDRGGCVGCIVDRGGSVGCSVDKGGSVGCSVDKGGRVEDGRGCPTSGNSFTLIVTNPAKKASQPARLFTIKLSDYPRAQL</sequence>
<name>A0AAE1TLH5_9EUCA</name>
<gene>
    <name evidence="1" type="ORF">Pmani_037378</name>
</gene>
<organism evidence="1 2">
    <name type="scientific">Petrolisthes manimaculis</name>
    <dbReference type="NCBI Taxonomy" id="1843537"/>
    <lineage>
        <taxon>Eukaryota</taxon>
        <taxon>Metazoa</taxon>
        <taxon>Ecdysozoa</taxon>
        <taxon>Arthropoda</taxon>
        <taxon>Crustacea</taxon>
        <taxon>Multicrustacea</taxon>
        <taxon>Malacostraca</taxon>
        <taxon>Eumalacostraca</taxon>
        <taxon>Eucarida</taxon>
        <taxon>Decapoda</taxon>
        <taxon>Pleocyemata</taxon>
        <taxon>Anomura</taxon>
        <taxon>Galatheoidea</taxon>
        <taxon>Porcellanidae</taxon>
        <taxon>Petrolisthes</taxon>
    </lineage>
</organism>
<comment type="caution">
    <text evidence="1">The sequence shown here is derived from an EMBL/GenBank/DDBJ whole genome shotgun (WGS) entry which is preliminary data.</text>
</comment>
<evidence type="ECO:0000313" key="2">
    <source>
        <dbReference type="Proteomes" id="UP001292094"/>
    </source>
</evidence>
<reference evidence="1" key="1">
    <citation type="submission" date="2023-11" db="EMBL/GenBank/DDBJ databases">
        <title>Genome assemblies of two species of porcelain crab, Petrolisthes cinctipes and Petrolisthes manimaculis (Anomura: Porcellanidae).</title>
        <authorList>
            <person name="Angst P."/>
        </authorList>
    </citation>
    <scope>NUCLEOTIDE SEQUENCE</scope>
    <source>
        <strain evidence="1">PB745_02</strain>
        <tissue evidence="1">Gill</tissue>
    </source>
</reference>
<evidence type="ECO:0000313" key="1">
    <source>
        <dbReference type="EMBL" id="KAK4289667.1"/>
    </source>
</evidence>
<dbReference type="AlphaFoldDB" id="A0AAE1TLH5"/>
<dbReference type="EMBL" id="JAWZYT010005769">
    <property type="protein sequence ID" value="KAK4289667.1"/>
    <property type="molecule type" value="Genomic_DNA"/>
</dbReference>
<protein>
    <submittedName>
        <fullName evidence="1">Uncharacterized protein</fullName>
    </submittedName>
</protein>
<dbReference type="Proteomes" id="UP001292094">
    <property type="component" value="Unassembled WGS sequence"/>
</dbReference>